<evidence type="ECO:0000256" key="1">
    <source>
        <dbReference type="ARBA" id="ARBA00004123"/>
    </source>
</evidence>
<dbReference type="STRING" id="595528.A0A0D2WUU9"/>
<feature type="region of interest" description="Disordered" evidence="6">
    <location>
        <begin position="238"/>
        <end position="261"/>
    </location>
</feature>
<dbReference type="GO" id="GO:0000776">
    <property type="term" value="C:kinetochore"/>
    <property type="evidence" value="ECO:0007669"/>
    <property type="project" value="InterPro"/>
</dbReference>
<keyword evidence="4" id="KW-0158">Chromosome</keyword>
<feature type="compositionally biased region" description="Low complexity" evidence="6">
    <location>
        <begin position="16"/>
        <end position="70"/>
    </location>
</feature>
<dbReference type="GO" id="GO:0003677">
    <property type="term" value="F:DNA binding"/>
    <property type="evidence" value="ECO:0007669"/>
    <property type="project" value="InterPro"/>
</dbReference>
<evidence type="ECO:0000313" key="8">
    <source>
        <dbReference type="EMBL" id="KJE95813.1"/>
    </source>
</evidence>
<feature type="domain" description="CENP-T/Histone H4 histone fold" evidence="7">
    <location>
        <begin position="319"/>
        <end position="412"/>
    </location>
</feature>
<dbReference type="InterPro" id="IPR028255">
    <property type="entry name" value="CENP-T"/>
</dbReference>
<dbReference type="PANTHER" id="PTHR46904">
    <property type="entry name" value="CENTROMERE PROTEIN T"/>
    <property type="match status" value="1"/>
</dbReference>
<evidence type="ECO:0000256" key="4">
    <source>
        <dbReference type="ARBA" id="ARBA00022454"/>
    </source>
</evidence>
<comment type="similarity">
    <text evidence="3">Belongs to the CENP-T/CNN1 family.</text>
</comment>
<dbReference type="Pfam" id="PF15511">
    <property type="entry name" value="CENP-T_C"/>
    <property type="match status" value="1"/>
</dbReference>
<keyword evidence="5" id="KW-0539">Nucleus</keyword>
<accession>A0A0D2WUU9</accession>
<sequence>MAETPRRLMRRILLEAQTPAPASSSSSSSSSRTPQQPATSSSAAPSSSARPAATPASTARRRTASQASTSLGPESASKRSRRIAADSPRGLIRAVSEDLAPPSTTINRNRHSFGPSAANTAILASATKARATATASAAAPMSARSAKAAAMAAGSDVAATPRTMFRGALASMDTPLDASILPSSARNALAAPSSVQRTPVISPRRSVASTPSSVSSLDLSALPSRPIRASNGYAIDWGDDDYADEVDDNRESSEESSLTAAERARVDEIVDNDDAADLASQKSVFRAPYPVTKAPKGAASSASLPHSKRSKEDELPVISAAATRALFLSFCKASVPAATMEVVQRGVDEFLNQAADDLVAFAQHAKRKTIDAEDVVFLMRRQKQIQPAQTIETLSHAYLPREYIEAVIPIARAHNIVEP</sequence>
<dbReference type="GO" id="GO:0046982">
    <property type="term" value="F:protein heterodimerization activity"/>
    <property type="evidence" value="ECO:0007669"/>
    <property type="project" value="InterPro"/>
</dbReference>
<dbReference type="EMBL" id="KE346370">
    <property type="protein sequence ID" value="KJE95813.1"/>
    <property type="molecule type" value="Genomic_DNA"/>
</dbReference>
<keyword evidence="9" id="KW-1185">Reference proteome</keyword>
<dbReference type="GO" id="GO:0051382">
    <property type="term" value="P:kinetochore assembly"/>
    <property type="evidence" value="ECO:0007669"/>
    <property type="project" value="InterPro"/>
</dbReference>
<dbReference type="InterPro" id="IPR035425">
    <property type="entry name" value="CENP-T/H4_C"/>
</dbReference>
<evidence type="ECO:0000259" key="7">
    <source>
        <dbReference type="Pfam" id="PF15511"/>
    </source>
</evidence>
<dbReference type="PANTHER" id="PTHR46904:SF1">
    <property type="entry name" value="CENTROMERE PROTEIN T"/>
    <property type="match status" value="1"/>
</dbReference>
<dbReference type="InterPro" id="IPR009072">
    <property type="entry name" value="Histone-fold"/>
</dbReference>
<evidence type="ECO:0000256" key="5">
    <source>
        <dbReference type="ARBA" id="ARBA00023242"/>
    </source>
</evidence>
<evidence type="ECO:0000256" key="3">
    <source>
        <dbReference type="ARBA" id="ARBA00010137"/>
    </source>
</evidence>
<feature type="region of interest" description="Disordered" evidence="6">
    <location>
        <begin position="187"/>
        <end position="219"/>
    </location>
</feature>
<evidence type="ECO:0000256" key="2">
    <source>
        <dbReference type="ARBA" id="ARBA00004286"/>
    </source>
</evidence>
<name>A0A0D2WUU9_CAPO3</name>
<protein>
    <recommendedName>
        <fullName evidence="7">CENP-T/Histone H4 histone fold domain-containing protein</fullName>
    </recommendedName>
</protein>
<organism evidence="8 9">
    <name type="scientific">Capsaspora owczarzaki (strain ATCC 30864)</name>
    <dbReference type="NCBI Taxonomy" id="595528"/>
    <lineage>
        <taxon>Eukaryota</taxon>
        <taxon>Filasterea</taxon>
        <taxon>Capsaspora</taxon>
    </lineage>
</organism>
<dbReference type="GO" id="GO:0005634">
    <property type="term" value="C:nucleus"/>
    <property type="evidence" value="ECO:0007669"/>
    <property type="project" value="UniProtKB-SubCell"/>
</dbReference>
<evidence type="ECO:0000313" key="9">
    <source>
        <dbReference type="Proteomes" id="UP000008743"/>
    </source>
</evidence>
<gene>
    <name evidence="8" type="ORF">CAOG_006225</name>
</gene>
<dbReference type="InParanoid" id="A0A0D2WUU9"/>
<feature type="compositionally biased region" description="Acidic residues" evidence="6">
    <location>
        <begin position="238"/>
        <end position="248"/>
    </location>
</feature>
<feature type="region of interest" description="Disordered" evidence="6">
    <location>
        <begin position="293"/>
        <end position="313"/>
    </location>
</feature>
<feature type="compositionally biased region" description="Low complexity" evidence="6">
    <location>
        <begin position="202"/>
        <end position="219"/>
    </location>
</feature>
<dbReference type="AlphaFoldDB" id="A0A0D2WUU9"/>
<dbReference type="SUPFAM" id="SSF47113">
    <property type="entry name" value="Histone-fold"/>
    <property type="match status" value="1"/>
</dbReference>
<dbReference type="GO" id="GO:0007059">
    <property type="term" value="P:chromosome segregation"/>
    <property type="evidence" value="ECO:0007669"/>
    <property type="project" value="TreeGrafter"/>
</dbReference>
<dbReference type="CDD" id="cd22920">
    <property type="entry name" value="HFD_CENP-T"/>
    <property type="match status" value="1"/>
</dbReference>
<dbReference type="Gene3D" id="1.10.20.10">
    <property type="entry name" value="Histone, subunit A"/>
    <property type="match status" value="1"/>
</dbReference>
<dbReference type="Proteomes" id="UP000008743">
    <property type="component" value="Unassembled WGS sequence"/>
</dbReference>
<reference evidence="9" key="1">
    <citation type="submission" date="2011-02" db="EMBL/GenBank/DDBJ databases">
        <title>The Genome Sequence of Capsaspora owczarzaki ATCC 30864.</title>
        <authorList>
            <person name="Russ C."/>
            <person name="Cuomo C."/>
            <person name="Burger G."/>
            <person name="Gray M.W."/>
            <person name="Holland P.W.H."/>
            <person name="King N."/>
            <person name="Lang F.B.F."/>
            <person name="Roger A.J."/>
            <person name="Ruiz-Trillo I."/>
            <person name="Young S.K."/>
            <person name="Zeng Q."/>
            <person name="Gargeya S."/>
            <person name="Alvarado L."/>
            <person name="Berlin A."/>
            <person name="Chapman S.B."/>
            <person name="Chen Z."/>
            <person name="Freedman E."/>
            <person name="Gellesch M."/>
            <person name="Goldberg J."/>
            <person name="Griggs A."/>
            <person name="Gujja S."/>
            <person name="Heilman E."/>
            <person name="Heiman D."/>
            <person name="Howarth C."/>
            <person name="Mehta T."/>
            <person name="Neiman D."/>
            <person name="Pearson M."/>
            <person name="Roberts A."/>
            <person name="Saif S."/>
            <person name="Shea T."/>
            <person name="Shenoy N."/>
            <person name="Sisk P."/>
            <person name="Stolte C."/>
            <person name="Sykes S."/>
            <person name="White J."/>
            <person name="Yandava C."/>
            <person name="Haas B."/>
            <person name="Nusbaum C."/>
            <person name="Birren B."/>
        </authorList>
    </citation>
    <scope>NUCLEOTIDE SEQUENCE</scope>
    <source>
        <strain evidence="9">ATCC 30864</strain>
    </source>
</reference>
<proteinExistence type="inferred from homology"/>
<dbReference type="OrthoDB" id="10071681at2759"/>
<evidence type="ECO:0000256" key="6">
    <source>
        <dbReference type="SAM" id="MobiDB-lite"/>
    </source>
</evidence>
<comment type="subcellular location">
    <subcellularLocation>
        <location evidence="2">Chromosome</location>
    </subcellularLocation>
    <subcellularLocation>
        <location evidence="1">Nucleus</location>
    </subcellularLocation>
</comment>
<dbReference type="GO" id="GO:0000278">
    <property type="term" value="P:mitotic cell cycle"/>
    <property type="evidence" value="ECO:0007669"/>
    <property type="project" value="TreeGrafter"/>
</dbReference>
<feature type="region of interest" description="Disordered" evidence="6">
    <location>
        <begin position="1"/>
        <end position="113"/>
    </location>
</feature>